<dbReference type="RefSeq" id="WP_246451923.1">
    <property type="nucleotide sequence ID" value="NZ_CP058559.1"/>
</dbReference>
<dbReference type="InterPro" id="IPR009706">
    <property type="entry name" value="DUF1287"/>
</dbReference>
<name>A0A7G9W7N6_ALKCA</name>
<gene>
    <name evidence="2" type="ORF">HYG86_07805</name>
</gene>
<reference evidence="2 3" key="1">
    <citation type="submission" date="2020-07" db="EMBL/GenBank/DDBJ databases">
        <title>Alkalicella. sp. LB2 genome.</title>
        <authorList>
            <person name="Postec A."/>
            <person name="Quemeneur M."/>
        </authorList>
    </citation>
    <scope>NUCLEOTIDE SEQUENCE [LARGE SCALE GENOMIC DNA]</scope>
    <source>
        <strain evidence="2 3">LB2</strain>
    </source>
</reference>
<sequence>MADRVLVRGGRVRKTFKYTIITVLSLAGLLLMVSVFYRSGYVLDFLGIHIDNPLSRRVTVPESYSQVDANNNGIADPIDIVNAARKEVEQRTTYKSVYYAGGYPPDDEGVCTDVIWRGLLAAGINLKDLMDEDIANNIELYPRTNGKREPNIDFRRVGNQYVFFERYAETLATEVIPGDIDNLEQWQPGDIVVFEGLKHVAIISDRRAKDGTPYIIHNSPPYASEVKLKSYNTPIEGHYRWRYED</sequence>
<protein>
    <submittedName>
        <fullName evidence="2">DUF1287 domain-containing protein</fullName>
    </submittedName>
</protein>
<evidence type="ECO:0000313" key="2">
    <source>
        <dbReference type="EMBL" id="QNO14698.1"/>
    </source>
</evidence>
<keyword evidence="1" id="KW-0472">Membrane</keyword>
<dbReference type="Pfam" id="PF06940">
    <property type="entry name" value="DUF1287"/>
    <property type="match status" value="1"/>
</dbReference>
<evidence type="ECO:0000256" key="1">
    <source>
        <dbReference type="SAM" id="Phobius"/>
    </source>
</evidence>
<organism evidence="2 3">
    <name type="scientific">Alkalicella caledoniensis</name>
    <dbReference type="NCBI Taxonomy" id="2731377"/>
    <lineage>
        <taxon>Bacteria</taxon>
        <taxon>Bacillati</taxon>
        <taxon>Bacillota</taxon>
        <taxon>Clostridia</taxon>
        <taxon>Eubacteriales</taxon>
        <taxon>Proteinivoracaceae</taxon>
        <taxon>Alkalicella</taxon>
    </lineage>
</organism>
<accession>A0A7G9W7N6</accession>
<dbReference type="KEGG" id="acae:HYG86_07805"/>
<keyword evidence="1" id="KW-0812">Transmembrane</keyword>
<dbReference type="Proteomes" id="UP000516160">
    <property type="component" value="Chromosome"/>
</dbReference>
<proteinExistence type="predicted"/>
<evidence type="ECO:0000313" key="3">
    <source>
        <dbReference type="Proteomes" id="UP000516160"/>
    </source>
</evidence>
<keyword evidence="1" id="KW-1133">Transmembrane helix</keyword>
<dbReference type="EMBL" id="CP058559">
    <property type="protein sequence ID" value="QNO14698.1"/>
    <property type="molecule type" value="Genomic_DNA"/>
</dbReference>
<keyword evidence="3" id="KW-1185">Reference proteome</keyword>
<dbReference type="AlphaFoldDB" id="A0A7G9W7N6"/>
<feature type="transmembrane region" description="Helical" evidence="1">
    <location>
        <begin position="18"/>
        <end position="37"/>
    </location>
</feature>